<keyword evidence="2" id="KW-1185">Reference proteome</keyword>
<accession>A0ABR1DNF6</accession>
<sequence>MLNFAAYPSPEDIEYFSDIAYSINVNGYRAFLVASLTARFEADDVIKAHILIATCVNLVCPNCSSSKSAAEIATDPVHHSVPIHSVAILFMLSRTTSKP</sequence>
<proteinExistence type="predicted"/>
<organism evidence="1 2">
    <name type="scientific">Necator americanus</name>
    <name type="common">Human hookworm</name>
    <dbReference type="NCBI Taxonomy" id="51031"/>
    <lineage>
        <taxon>Eukaryota</taxon>
        <taxon>Metazoa</taxon>
        <taxon>Ecdysozoa</taxon>
        <taxon>Nematoda</taxon>
        <taxon>Chromadorea</taxon>
        <taxon>Rhabditida</taxon>
        <taxon>Rhabditina</taxon>
        <taxon>Rhabditomorpha</taxon>
        <taxon>Strongyloidea</taxon>
        <taxon>Ancylostomatidae</taxon>
        <taxon>Bunostominae</taxon>
        <taxon>Necator</taxon>
    </lineage>
</organism>
<dbReference type="EMBL" id="JAVFWL010000004">
    <property type="protein sequence ID" value="KAK6751970.1"/>
    <property type="molecule type" value="Genomic_DNA"/>
</dbReference>
<gene>
    <name evidence="1" type="primary">Necator_chrIV.g16704</name>
    <name evidence="1" type="ORF">RB195_003407</name>
</gene>
<comment type="caution">
    <text evidence="1">The sequence shown here is derived from an EMBL/GenBank/DDBJ whole genome shotgun (WGS) entry which is preliminary data.</text>
</comment>
<protein>
    <submittedName>
        <fullName evidence="1">Uncharacterized protein</fullName>
    </submittedName>
</protein>
<name>A0ABR1DNF6_NECAM</name>
<evidence type="ECO:0000313" key="2">
    <source>
        <dbReference type="Proteomes" id="UP001303046"/>
    </source>
</evidence>
<evidence type="ECO:0000313" key="1">
    <source>
        <dbReference type="EMBL" id="KAK6751970.1"/>
    </source>
</evidence>
<reference evidence="1 2" key="1">
    <citation type="submission" date="2023-08" db="EMBL/GenBank/DDBJ databases">
        <title>A Necator americanus chromosomal reference genome.</title>
        <authorList>
            <person name="Ilik V."/>
            <person name="Petrzelkova K.J."/>
            <person name="Pardy F."/>
            <person name="Fuh T."/>
            <person name="Niatou-Singa F.S."/>
            <person name="Gouil Q."/>
            <person name="Baker L."/>
            <person name="Ritchie M.E."/>
            <person name="Jex A.R."/>
            <person name="Gazzola D."/>
            <person name="Li H."/>
            <person name="Toshio Fujiwara R."/>
            <person name="Zhan B."/>
            <person name="Aroian R.V."/>
            <person name="Pafco B."/>
            <person name="Schwarz E.M."/>
        </authorList>
    </citation>
    <scope>NUCLEOTIDE SEQUENCE [LARGE SCALE GENOMIC DNA]</scope>
    <source>
        <strain evidence="1 2">Aroian</strain>
        <tissue evidence="1">Whole animal</tissue>
    </source>
</reference>
<dbReference type="Proteomes" id="UP001303046">
    <property type="component" value="Unassembled WGS sequence"/>
</dbReference>